<dbReference type="InterPro" id="IPR005467">
    <property type="entry name" value="His_kinase_dom"/>
</dbReference>
<keyword evidence="19" id="KW-1185">Reference proteome</keyword>
<dbReference type="Pfam" id="PF00072">
    <property type="entry name" value="Response_reg"/>
    <property type="match status" value="3"/>
</dbReference>
<dbReference type="Gene3D" id="3.30.565.10">
    <property type="entry name" value="Histidine kinase-like ATPase, C-terminal domain"/>
    <property type="match status" value="1"/>
</dbReference>
<dbReference type="SMART" id="SM00388">
    <property type="entry name" value="HisKA"/>
    <property type="match status" value="1"/>
</dbReference>
<dbReference type="InterPro" id="IPR036097">
    <property type="entry name" value="HisK_dim/P_sf"/>
</dbReference>
<dbReference type="InterPro" id="IPR003660">
    <property type="entry name" value="HAMP_dom"/>
</dbReference>
<dbReference type="Pfam" id="PF13185">
    <property type="entry name" value="GAF_2"/>
    <property type="match status" value="1"/>
</dbReference>
<dbReference type="InterPro" id="IPR013587">
    <property type="entry name" value="Nitrate/nitrite_sensing"/>
</dbReference>
<dbReference type="EC" id="2.7.13.3" evidence="3"/>
<protein>
    <recommendedName>
        <fullName evidence="3">histidine kinase</fullName>
        <ecNumber evidence="3">2.7.13.3</ecNumber>
    </recommendedName>
</protein>
<comment type="subcellular location">
    <subcellularLocation>
        <location evidence="2">Cell membrane</location>
        <topology evidence="2">Multi-pass membrane protein</topology>
    </subcellularLocation>
</comment>
<feature type="domain" description="Response regulatory" evidence="16">
    <location>
        <begin position="1126"/>
        <end position="1242"/>
    </location>
</feature>
<keyword evidence="14" id="KW-1133">Transmembrane helix</keyword>
<dbReference type="SMART" id="SM00387">
    <property type="entry name" value="HATPase_c"/>
    <property type="match status" value="1"/>
</dbReference>
<gene>
    <name evidence="18" type="ORF">J2Z66_007289</name>
</gene>
<dbReference type="SUPFAM" id="SSF158472">
    <property type="entry name" value="HAMP domain-like"/>
    <property type="match status" value="1"/>
</dbReference>
<evidence type="ECO:0000313" key="19">
    <source>
        <dbReference type="Proteomes" id="UP001519287"/>
    </source>
</evidence>
<dbReference type="CDD" id="cd00156">
    <property type="entry name" value="REC"/>
    <property type="match status" value="1"/>
</dbReference>
<evidence type="ECO:0000256" key="10">
    <source>
        <dbReference type="ARBA" id="ARBA00023012"/>
    </source>
</evidence>
<dbReference type="SUPFAM" id="SSF47384">
    <property type="entry name" value="Homodimeric domain of signal transducing histidine kinase"/>
    <property type="match status" value="1"/>
</dbReference>
<dbReference type="InterPro" id="IPR001789">
    <property type="entry name" value="Sig_transdc_resp-reg_receiver"/>
</dbReference>
<dbReference type="SMART" id="SM00065">
    <property type="entry name" value="GAF"/>
    <property type="match status" value="1"/>
</dbReference>
<dbReference type="Pfam" id="PF00672">
    <property type="entry name" value="HAMP"/>
    <property type="match status" value="1"/>
</dbReference>
<dbReference type="InterPro" id="IPR011006">
    <property type="entry name" value="CheY-like_superfamily"/>
</dbReference>
<feature type="transmembrane region" description="Helical" evidence="14">
    <location>
        <begin position="311"/>
        <end position="332"/>
    </location>
</feature>
<keyword evidence="5 12" id="KW-0597">Phosphoprotein</keyword>
<dbReference type="RefSeq" id="WP_209977437.1">
    <property type="nucleotide sequence ID" value="NZ_JAGGLB010000037.1"/>
</dbReference>
<dbReference type="SMART" id="SM00304">
    <property type="entry name" value="HAMP"/>
    <property type="match status" value="1"/>
</dbReference>
<feature type="domain" description="Response regulatory" evidence="16">
    <location>
        <begin position="1004"/>
        <end position="1117"/>
    </location>
</feature>
<dbReference type="CDD" id="cd06225">
    <property type="entry name" value="HAMP"/>
    <property type="match status" value="1"/>
</dbReference>
<evidence type="ECO:0000256" key="14">
    <source>
        <dbReference type="SAM" id="Phobius"/>
    </source>
</evidence>
<dbReference type="CDD" id="cd00082">
    <property type="entry name" value="HisKA"/>
    <property type="match status" value="1"/>
</dbReference>
<feature type="domain" description="Histidine kinase" evidence="15">
    <location>
        <begin position="701"/>
        <end position="933"/>
    </location>
</feature>
<dbReference type="SUPFAM" id="SSF52172">
    <property type="entry name" value="CheY-like"/>
    <property type="match status" value="3"/>
</dbReference>
<feature type="coiled-coil region" evidence="13">
    <location>
        <begin position="594"/>
        <end position="670"/>
    </location>
</feature>
<keyword evidence="4" id="KW-1003">Cell membrane</keyword>
<feature type="domain" description="Response regulatory" evidence="16">
    <location>
        <begin position="1272"/>
        <end position="1389"/>
    </location>
</feature>
<dbReference type="InterPro" id="IPR003018">
    <property type="entry name" value="GAF"/>
</dbReference>
<keyword evidence="9" id="KW-0067">ATP-binding</keyword>
<dbReference type="Pfam" id="PF08376">
    <property type="entry name" value="NIT"/>
    <property type="match status" value="1"/>
</dbReference>
<comment type="caution">
    <text evidence="18">The sequence shown here is derived from an EMBL/GenBank/DDBJ whole genome shotgun (WGS) entry which is preliminary data.</text>
</comment>
<dbReference type="InterPro" id="IPR003661">
    <property type="entry name" value="HisK_dim/P_dom"/>
</dbReference>
<dbReference type="Gene3D" id="6.10.340.10">
    <property type="match status" value="1"/>
</dbReference>
<evidence type="ECO:0000256" key="5">
    <source>
        <dbReference type="ARBA" id="ARBA00022553"/>
    </source>
</evidence>
<evidence type="ECO:0000256" key="11">
    <source>
        <dbReference type="ARBA" id="ARBA00023136"/>
    </source>
</evidence>
<dbReference type="InterPro" id="IPR036890">
    <property type="entry name" value="HATPase_C_sf"/>
</dbReference>
<dbReference type="InterPro" id="IPR004358">
    <property type="entry name" value="Sig_transdc_His_kin-like_C"/>
</dbReference>
<feature type="modified residue" description="4-aspartylphosphate" evidence="12">
    <location>
        <position position="1322"/>
    </location>
</feature>
<dbReference type="PROSITE" id="PS50109">
    <property type="entry name" value="HIS_KIN"/>
    <property type="match status" value="1"/>
</dbReference>
<evidence type="ECO:0000256" key="8">
    <source>
        <dbReference type="ARBA" id="ARBA00022777"/>
    </source>
</evidence>
<feature type="domain" description="HAMP" evidence="17">
    <location>
        <begin position="334"/>
        <end position="386"/>
    </location>
</feature>
<dbReference type="PROSITE" id="PS50885">
    <property type="entry name" value="HAMP"/>
    <property type="match status" value="1"/>
</dbReference>
<dbReference type="Pfam" id="PF02518">
    <property type="entry name" value="HATPase_c"/>
    <property type="match status" value="1"/>
</dbReference>
<evidence type="ECO:0000313" key="18">
    <source>
        <dbReference type="EMBL" id="MBP1995647.1"/>
    </source>
</evidence>
<comment type="catalytic activity">
    <reaction evidence="1">
        <text>ATP + protein L-histidine = ADP + protein N-phospho-L-histidine.</text>
        <dbReference type="EC" id="2.7.13.3"/>
    </reaction>
</comment>
<keyword evidence="11 14" id="KW-0472">Membrane</keyword>
<evidence type="ECO:0000256" key="7">
    <source>
        <dbReference type="ARBA" id="ARBA00022741"/>
    </source>
</evidence>
<evidence type="ECO:0000256" key="9">
    <source>
        <dbReference type="ARBA" id="ARBA00022840"/>
    </source>
</evidence>
<accession>A0ABS4J713</accession>
<evidence type="ECO:0000256" key="1">
    <source>
        <dbReference type="ARBA" id="ARBA00000085"/>
    </source>
</evidence>
<keyword evidence="13" id="KW-0175">Coiled coil</keyword>
<dbReference type="Gene3D" id="1.10.287.130">
    <property type="match status" value="1"/>
</dbReference>
<dbReference type="CDD" id="cd16922">
    <property type="entry name" value="HATPase_EvgS-ArcB-TorS-like"/>
    <property type="match status" value="1"/>
</dbReference>
<evidence type="ECO:0000256" key="3">
    <source>
        <dbReference type="ARBA" id="ARBA00012438"/>
    </source>
</evidence>
<dbReference type="CDD" id="cd17546">
    <property type="entry name" value="REC_hyHK_CKI1_RcsC-like"/>
    <property type="match status" value="1"/>
</dbReference>
<evidence type="ECO:0000256" key="12">
    <source>
        <dbReference type="PROSITE-ProRule" id="PRU00169"/>
    </source>
</evidence>
<name>A0ABS4J713_9BACL</name>
<keyword evidence="8" id="KW-0418">Kinase</keyword>
<sequence>MKWVKNAKINSKLIVMVLIPMLGVFYFSITSIYEKIHDNAAINQLEILTDLAVDTNAMIHELQKERGLVSGYLGKQASTIKVSMMDQREETNRKITELENSLKSLSADGYGVKFVQDLENAVRMLHQLSEERELIDTNKTDVNASLAYYRGTIDAFFHVMQNLNLLSSNPEISRMLSAYINFSRMKSAVSQERALLANIFSNDQLTLNDIEQTKLSEQEQTIYFNVFSSFAAPEALSQYKAVVKGQAVNEVGRIRLTVIEGASGDITETDSEYWYNVITEKIDLFKIVEDDFSNQLIAKMRVIQDKALNSLVFVISLNFIILVFSIAIIMLVSRMLLKQIGLLKQSTELILRGETDVEAEVLTKDEFGDLTKAFNQMVASFRDVILQADQISKGDYELTITPRSDRDRLSIALTQMLTSLKDTKAENERQFWLKTQLARLTGMSQGVIKLQQLVSMLIAEIAGLVEAGQAVFYVKEVEKGPRQESEFVLLGSYAYKERKNLANRFRKGEGLVGQCALEKKPILLSNVPDDYIHISSGLGESKPLNILVLPIMFEEEVVAVMELASFQGFTPIQQDLLDQLTTSLGVVLDSVSSRQLTEELLDESRQLAEELRTQQEELRTANEELEEQTNMLRKSEEKMKIQSEELQAINEELEEKTNYLELQKTDIEKQNQMIQISKKEIEIKAEELELASKYKSEFLANMSHELRTPLNSLLILSKSLAKNEEGNLSEDQIESANVIYSGGQDLLTLINDILDLSKVEAGKLNIHKEEVRFDSIVRNLQYQFNPVARDKGLQFAIKLEADIPESLVTDGHRTEQILKNLLSNAFKFTPAGSVTLRIYKPKQDEGLYRGGPAAVDMIALSVKDTGVGIAEDKQRAIFEAFQQADGSTSRRYGGTGLGLTISRQLAKLLGGEIHLQSVPEQGSTFTLYLPAASENESLKGTGAQEFVQPSPPAEVTAIAEAFAGEAMAAAASEPGVESGAEPSVVKKFVEDDRDRIQPNSGEKVLLIIEDDVHFAKVLMGLSRRKGFMCLAAGDGFSGLHLAKHYTPSAILLDLGLPDMNGLKVLDHLKYHSETRHIPVHIISGKDESAASLKKGAVGFLAKPITNEDLDTVYSRIDHVLNERIKKVLVVEDDANNQKAIHELLKNKKIEINSVYTGEEGLETLKSEEYDCVILDLTLPDMSGFDMLQTLVKQSDKTIPPIIINTGKDLSEEEYKELSQFTDSIVIKGVNSPERLLDEVSLFLHSVHKSLHPEQIQMIRNAHASDESLKGRKVLLVDDDLRNTFALSKILKQHGLEVVMADNGKMALEKLDSEQEVELVIMDIMMPIMDGYEAMRHIRKNPRFHKLPIIALTAKAMSGDREKSIEGGANDYMTKPVDTDKLLSLIRVWLFR</sequence>
<evidence type="ECO:0000256" key="4">
    <source>
        <dbReference type="ARBA" id="ARBA00022475"/>
    </source>
</evidence>
<keyword evidence="7" id="KW-0547">Nucleotide-binding</keyword>
<dbReference type="SUPFAM" id="SSF55874">
    <property type="entry name" value="ATPase domain of HSP90 chaperone/DNA topoisomerase II/histidine kinase"/>
    <property type="match status" value="1"/>
</dbReference>
<keyword evidence="14" id="KW-0812">Transmembrane</keyword>
<dbReference type="InterPro" id="IPR029016">
    <property type="entry name" value="GAF-like_dom_sf"/>
</dbReference>
<dbReference type="InterPro" id="IPR003594">
    <property type="entry name" value="HATPase_dom"/>
</dbReference>
<evidence type="ECO:0000259" key="17">
    <source>
        <dbReference type="PROSITE" id="PS50885"/>
    </source>
</evidence>
<reference evidence="18 19" key="1">
    <citation type="submission" date="2021-03" db="EMBL/GenBank/DDBJ databases">
        <title>Genomic Encyclopedia of Type Strains, Phase IV (KMG-IV): sequencing the most valuable type-strain genomes for metagenomic binning, comparative biology and taxonomic classification.</title>
        <authorList>
            <person name="Goeker M."/>
        </authorList>
    </citation>
    <scope>NUCLEOTIDE SEQUENCE [LARGE SCALE GENOMIC DNA]</scope>
    <source>
        <strain evidence="18 19">DSM 26048</strain>
    </source>
</reference>
<keyword evidence="10" id="KW-0902">Two-component regulatory system</keyword>
<feature type="coiled-coil region" evidence="13">
    <location>
        <begin position="81"/>
        <end position="108"/>
    </location>
</feature>
<dbReference type="PROSITE" id="PS50110">
    <property type="entry name" value="RESPONSE_REGULATORY"/>
    <property type="match status" value="3"/>
</dbReference>
<evidence type="ECO:0000256" key="13">
    <source>
        <dbReference type="SAM" id="Coils"/>
    </source>
</evidence>
<dbReference type="Proteomes" id="UP001519287">
    <property type="component" value="Unassembled WGS sequence"/>
</dbReference>
<dbReference type="PANTHER" id="PTHR45339">
    <property type="entry name" value="HYBRID SIGNAL TRANSDUCTION HISTIDINE KINASE J"/>
    <property type="match status" value="1"/>
</dbReference>
<feature type="modified residue" description="4-aspartylphosphate" evidence="12">
    <location>
        <position position="1053"/>
    </location>
</feature>
<dbReference type="EMBL" id="JAGGLB010000037">
    <property type="protein sequence ID" value="MBP1995647.1"/>
    <property type="molecule type" value="Genomic_DNA"/>
</dbReference>
<dbReference type="Gene3D" id="3.40.50.2300">
    <property type="match status" value="3"/>
</dbReference>
<dbReference type="Gene3D" id="3.30.450.40">
    <property type="match status" value="1"/>
</dbReference>
<feature type="transmembrane region" description="Helical" evidence="14">
    <location>
        <begin position="12"/>
        <end position="33"/>
    </location>
</feature>
<organism evidence="18 19">
    <name type="scientific">Paenibacillus eucommiae</name>
    <dbReference type="NCBI Taxonomy" id="1355755"/>
    <lineage>
        <taxon>Bacteria</taxon>
        <taxon>Bacillati</taxon>
        <taxon>Bacillota</taxon>
        <taxon>Bacilli</taxon>
        <taxon>Bacillales</taxon>
        <taxon>Paenibacillaceae</taxon>
        <taxon>Paenibacillus</taxon>
    </lineage>
</organism>
<dbReference type="SMART" id="SM00448">
    <property type="entry name" value="REC"/>
    <property type="match status" value="3"/>
</dbReference>
<evidence type="ECO:0000256" key="6">
    <source>
        <dbReference type="ARBA" id="ARBA00022679"/>
    </source>
</evidence>
<dbReference type="PANTHER" id="PTHR45339:SF1">
    <property type="entry name" value="HYBRID SIGNAL TRANSDUCTION HISTIDINE KINASE J"/>
    <property type="match status" value="1"/>
</dbReference>
<keyword evidence="6" id="KW-0808">Transferase</keyword>
<evidence type="ECO:0000259" key="15">
    <source>
        <dbReference type="PROSITE" id="PS50109"/>
    </source>
</evidence>
<dbReference type="Pfam" id="PF00512">
    <property type="entry name" value="HisKA"/>
    <property type="match status" value="1"/>
</dbReference>
<evidence type="ECO:0000259" key="16">
    <source>
        <dbReference type="PROSITE" id="PS50110"/>
    </source>
</evidence>
<evidence type="ECO:0000256" key="2">
    <source>
        <dbReference type="ARBA" id="ARBA00004651"/>
    </source>
</evidence>
<dbReference type="SUPFAM" id="SSF55781">
    <property type="entry name" value="GAF domain-like"/>
    <property type="match status" value="1"/>
</dbReference>
<dbReference type="PRINTS" id="PR00344">
    <property type="entry name" value="BCTRLSENSOR"/>
</dbReference>
<feature type="modified residue" description="4-aspartylphosphate" evidence="12">
    <location>
        <position position="1175"/>
    </location>
</feature>
<proteinExistence type="predicted"/>